<dbReference type="PANTHER" id="PTHR33284:SF1">
    <property type="entry name" value="RIBOSOMAL PROTEIN L25_GLN-TRNA SYNTHETASE, ANTI-CODON-BINDING DOMAIN-CONTAINING PROTEIN"/>
    <property type="match status" value="1"/>
</dbReference>
<evidence type="ECO:0000256" key="5">
    <source>
        <dbReference type="HAMAP-Rule" id="MF_01334"/>
    </source>
</evidence>
<comment type="subunit">
    <text evidence="5">Part of the 50S ribosomal subunit; part of the 5S rRNA/L5/L18/L25 subcomplex. Contacts the 5S rRNA. Binds to the 5S rRNA independently of L5 and L18.</text>
</comment>
<keyword evidence="3 5" id="KW-0689">Ribosomal protein</keyword>
<evidence type="ECO:0000256" key="4">
    <source>
        <dbReference type="ARBA" id="ARBA00023274"/>
    </source>
</evidence>
<dbReference type="InterPro" id="IPR011035">
    <property type="entry name" value="Ribosomal_bL25/Gln-tRNA_synth"/>
</dbReference>
<dbReference type="Proteomes" id="UP000188993">
    <property type="component" value="Chromosome"/>
</dbReference>
<reference evidence="9 10" key="1">
    <citation type="journal article" date="2014" name="Int. J. Syst. Evol. Microbiol.">
        <title>Jeotgalibaca dankookensis gen. nov., sp. nov., a member of the family Carnobacteriaceae, isolated from seujeot (Korean traditional food).</title>
        <authorList>
            <person name="Lee D.G."/>
            <person name="Trujillo M.E."/>
            <person name="Kang H."/>
            <person name="Ahn T.Y."/>
        </authorList>
    </citation>
    <scope>NUCLEOTIDE SEQUENCE [LARGE SCALE GENOMIC DNA]</scope>
    <source>
        <strain evidence="9 10">EX-07</strain>
    </source>
</reference>
<feature type="compositionally biased region" description="Acidic residues" evidence="6">
    <location>
        <begin position="182"/>
        <end position="200"/>
    </location>
</feature>
<dbReference type="RefSeq" id="WP_062468603.1">
    <property type="nucleotide sequence ID" value="NZ_BBYN01000009.1"/>
</dbReference>
<feature type="domain" description="Large ribosomal subunit protein bL25 L25" evidence="7">
    <location>
        <begin position="3"/>
        <end position="89"/>
    </location>
</feature>
<dbReference type="InterPro" id="IPR020056">
    <property type="entry name" value="Rbsml_bL25/Gln-tRNA_synth_N"/>
</dbReference>
<dbReference type="Pfam" id="PF01386">
    <property type="entry name" value="Ribosomal_L25p"/>
    <property type="match status" value="1"/>
</dbReference>
<evidence type="ECO:0000313" key="9">
    <source>
        <dbReference type="EMBL" id="AQS53694.1"/>
    </source>
</evidence>
<protein>
    <recommendedName>
        <fullName evidence="5">Large ribosomal subunit protein bL25</fullName>
    </recommendedName>
    <alternativeName>
        <fullName evidence="5">General stress protein CTC</fullName>
    </alternativeName>
</protein>
<evidence type="ECO:0000256" key="6">
    <source>
        <dbReference type="SAM" id="MobiDB-lite"/>
    </source>
</evidence>
<dbReference type="InterPro" id="IPR020057">
    <property type="entry name" value="Ribosomal_bL25_b-dom"/>
</dbReference>
<evidence type="ECO:0000256" key="1">
    <source>
        <dbReference type="ARBA" id="ARBA00022730"/>
    </source>
</evidence>
<dbReference type="HAMAP" id="MF_01334">
    <property type="entry name" value="Ribosomal_bL25_CTC"/>
    <property type="match status" value="1"/>
</dbReference>
<feature type="domain" description="Large ribosomal subunit protein bL25 beta" evidence="8">
    <location>
        <begin position="97"/>
        <end position="178"/>
    </location>
</feature>
<dbReference type="GO" id="GO:0022625">
    <property type="term" value="C:cytosolic large ribosomal subunit"/>
    <property type="evidence" value="ECO:0007669"/>
    <property type="project" value="TreeGrafter"/>
</dbReference>
<gene>
    <name evidence="5 9" type="primary">rplY</name>
    <name evidence="5" type="synonym">ctc</name>
    <name evidence="9" type="ORF">BW727_101327</name>
</gene>
<keyword evidence="4 5" id="KW-0687">Ribonucleoprotein</keyword>
<comment type="similarity">
    <text evidence="5">Belongs to the bacterial ribosomal protein bL25 family. CTC subfamily.</text>
</comment>
<evidence type="ECO:0000259" key="7">
    <source>
        <dbReference type="Pfam" id="PF01386"/>
    </source>
</evidence>
<dbReference type="Gene3D" id="2.40.240.10">
    <property type="entry name" value="Ribosomal Protein L25, Chain P"/>
    <property type="match status" value="1"/>
</dbReference>
<dbReference type="CDD" id="cd00495">
    <property type="entry name" value="Ribosomal_L25_TL5_CTC"/>
    <property type="match status" value="1"/>
</dbReference>
<accession>A0A1S6IQ78</accession>
<dbReference type="Gene3D" id="2.170.120.20">
    <property type="entry name" value="Ribosomal protein L25, beta domain"/>
    <property type="match status" value="1"/>
</dbReference>
<dbReference type="Pfam" id="PF14693">
    <property type="entry name" value="Ribosomal_TL5_C"/>
    <property type="match status" value="1"/>
</dbReference>
<feature type="region of interest" description="Disordered" evidence="6">
    <location>
        <begin position="177"/>
        <end position="200"/>
    </location>
</feature>
<dbReference type="PANTHER" id="PTHR33284">
    <property type="entry name" value="RIBOSOMAL PROTEIN L25/GLN-TRNA SYNTHETASE, ANTI-CODON-BINDING DOMAIN-CONTAINING PROTEIN"/>
    <property type="match status" value="1"/>
</dbReference>
<dbReference type="InterPro" id="IPR020930">
    <property type="entry name" value="Ribosomal_uL5_bac-type"/>
</dbReference>
<dbReference type="GO" id="GO:0008097">
    <property type="term" value="F:5S rRNA binding"/>
    <property type="evidence" value="ECO:0007669"/>
    <property type="project" value="InterPro"/>
</dbReference>
<dbReference type="InterPro" id="IPR037121">
    <property type="entry name" value="Ribosomal_bL25_C"/>
</dbReference>
<evidence type="ECO:0000313" key="10">
    <source>
        <dbReference type="Proteomes" id="UP000188993"/>
    </source>
</evidence>
<dbReference type="KEGG" id="jda:BW727_101327"/>
<evidence type="ECO:0000256" key="2">
    <source>
        <dbReference type="ARBA" id="ARBA00022884"/>
    </source>
</evidence>
<dbReference type="InterPro" id="IPR029751">
    <property type="entry name" value="Ribosomal_L25_dom"/>
</dbReference>
<dbReference type="GO" id="GO:0006412">
    <property type="term" value="P:translation"/>
    <property type="evidence" value="ECO:0007669"/>
    <property type="project" value="UniProtKB-UniRule"/>
</dbReference>
<dbReference type="AlphaFoldDB" id="A0A1S6IQ78"/>
<organism evidence="9 10">
    <name type="scientific">Jeotgalibaca dankookensis</name>
    <dbReference type="NCBI Taxonomy" id="708126"/>
    <lineage>
        <taxon>Bacteria</taxon>
        <taxon>Bacillati</taxon>
        <taxon>Bacillota</taxon>
        <taxon>Bacilli</taxon>
        <taxon>Lactobacillales</taxon>
        <taxon>Carnobacteriaceae</taxon>
        <taxon>Jeotgalibaca</taxon>
    </lineage>
</organism>
<dbReference type="NCBIfam" id="TIGR00731">
    <property type="entry name" value="bL25_bact_ctc"/>
    <property type="match status" value="1"/>
</dbReference>
<dbReference type="OrthoDB" id="9790002at2"/>
<proteinExistence type="inferred from homology"/>
<dbReference type="GO" id="GO:0003735">
    <property type="term" value="F:structural constituent of ribosome"/>
    <property type="evidence" value="ECO:0007669"/>
    <property type="project" value="InterPro"/>
</dbReference>
<keyword evidence="1 5" id="KW-0699">rRNA-binding</keyword>
<dbReference type="STRING" id="708126.BW727_101327"/>
<sequence>MKLNAEKRERLGTSASKQARRDNKIPTIIYGRDIETTPVLVDRKEFDDILRKLGRNAVFNVVLDGKEIRVLIKEISMSALKPEVYNVELNALTKGQKVTVEVAVVIHGAEEIKEGVVTQPLTEIEIETEPGNIPTEITYDISELVIGDTVAVSDLVVPENVEVLTEPETTVVMVSAPRLEEEPATDDEVAEPEVIGEEEE</sequence>
<evidence type="ECO:0000256" key="3">
    <source>
        <dbReference type="ARBA" id="ARBA00022980"/>
    </source>
</evidence>
<keyword evidence="10" id="KW-1185">Reference proteome</keyword>
<comment type="function">
    <text evidence="5">This is one of the proteins that binds to the 5S RNA in the ribosome where it forms part of the central protuberance.</text>
</comment>
<dbReference type="EMBL" id="CP019728">
    <property type="protein sequence ID" value="AQS53694.1"/>
    <property type="molecule type" value="Genomic_DNA"/>
</dbReference>
<keyword evidence="2 5" id="KW-0694">RNA-binding</keyword>
<evidence type="ECO:0000259" key="8">
    <source>
        <dbReference type="Pfam" id="PF14693"/>
    </source>
</evidence>
<dbReference type="InterPro" id="IPR001021">
    <property type="entry name" value="Ribosomal_bL25_long"/>
</dbReference>
<name>A0A1S6IQ78_9LACT</name>
<dbReference type="SUPFAM" id="SSF50715">
    <property type="entry name" value="Ribosomal protein L25-like"/>
    <property type="match status" value="1"/>
</dbReference>